<protein>
    <submittedName>
        <fullName evidence="1">Uncharacterized protein</fullName>
    </submittedName>
</protein>
<sequence>MSTSMTSSLVLARLQFGYADVARRGFRASPPFLPPDSKQTTLLAQFNVETKIHNLNTFVF</sequence>
<keyword evidence="2" id="KW-1185">Reference proteome</keyword>
<accession>A0AAP0JS11</accession>
<dbReference type="AlphaFoldDB" id="A0AAP0JS11"/>
<name>A0AAP0JS11_9MAGN</name>
<evidence type="ECO:0000313" key="2">
    <source>
        <dbReference type="Proteomes" id="UP001417504"/>
    </source>
</evidence>
<evidence type="ECO:0000313" key="1">
    <source>
        <dbReference type="EMBL" id="KAK9137912.1"/>
    </source>
</evidence>
<dbReference type="Proteomes" id="UP001417504">
    <property type="component" value="Unassembled WGS sequence"/>
</dbReference>
<dbReference type="EMBL" id="JBBNAE010000003">
    <property type="protein sequence ID" value="KAK9137912.1"/>
    <property type="molecule type" value="Genomic_DNA"/>
</dbReference>
<comment type="caution">
    <text evidence="1">The sequence shown here is derived from an EMBL/GenBank/DDBJ whole genome shotgun (WGS) entry which is preliminary data.</text>
</comment>
<proteinExistence type="predicted"/>
<reference evidence="1 2" key="1">
    <citation type="submission" date="2024-01" db="EMBL/GenBank/DDBJ databases">
        <title>Genome assemblies of Stephania.</title>
        <authorList>
            <person name="Yang L."/>
        </authorList>
    </citation>
    <scope>NUCLEOTIDE SEQUENCE [LARGE SCALE GENOMIC DNA]</scope>
    <source>
        <strain evidence="1">QJT</strain>
        <tissue evidence="1">Leaf</tissue>
    </source>
</reference>
<gene>
    <name evidence="1" type="ORF">Sjap_008506</name>
</gene>
<organism evidence="1 2">
    <name type="scientific">Stephania japonica</name>
    <dbReference type="NCBI Taxonomy" id="461633"/>
    <lineage>
        <taxon>Eukaryota</taxon>
        <taxon>Viridiplantae</taxon>
        <taxon>Streptophyta</taxon>
        <taxon>Embryophyta</taxon>
        <taxon>Tracheophyta</taxon>
        <taxon>Spermatophyta</taxon>
        <taxon>Magnoliopsida</taxon>
        <taxon>Ranunculales</taxon>
        <taxon>Menispermaceae</taxon>
        <taxon>Menispermoideae</taxon>
        <taxon>Cissampelideae</taxon>
        <taxon>Stephania</taxon>
    </lineage>
</organism>